<evidence type="ECO:0000256" key="3">
    <source>
        <dbReference type="ARBA" id="ARBA00022553"/>
    </source>
</evidence>
<evidence type="ECO:0000313" key="15">
    <source>
        <dbReference type="Proteomes" id="UP001209878"/>
    </source>
</evidence>
<dbReference type="SUPFAM" id="SSF57567">
    <property type="entry name" value="Serine protease inhibitors"/>
    <property type="match status" value="1"/>
</dbReference>
<keyword evidence="9" id="KW-0472">Membrane</keyword>
<dbReference type="FunFam" id="2.10.25.10:FF:000038">
    <property type="entry name" value="Fibrillin 2"/>
    <property type="match status" value="1"/>
</dbReference>
<proteinExistence type="predicted"/>
<keyword evidence="15" id="KW-1185">Reference proteome</keyword>
<dbReference type="GO" id="GO:0030246">
    <property type="term" value="F:carbohydrate binding"/>
    <property type="evidence" value="ECO:0007669"/>
    <property type="project" value="UniProtKB-KW"/>
</dbReference>
<evidence type="ECO:0000313" key="14">
    <source>
        <dbReference type="EMBL" id="KAK2180188.1"/>
    </source>
</evidence>
<keyword evidence="4" id="KW-0812">Transmembrane</keyword>
<feature type="domain" description="C-type lectin" evidence="13">
    <location>
        <begin position="289"/>
        <end position="408"/>
    </location>
</feature>
<evidence type="ECO:0000259" key="13">
    <source>
        <dbReference type="PROSITE" id="PS50041"/>
    </source>
</evidence>
<feature type="domain" description="C-type lectin" evidence="13">
    <location>
        <begin position="423"/>
        <end position="534"/>
    </location>
</feature>
<dbReference type="CDD" id="cd00054">
    <property type="entry name" value="EGF_CA"/>
    <property type="match status" value="2"/>
</dbReference>
<dbReference type="Pfam" id="PF07645">
    <property type="entry name" value="EGF_CA"/>
    <property type="match status" value="1"/>
</dbReference>
<dbReference type="Pfam" id="PF01826">
    <property type="entry name" value="TIL"/>
    <property type="match status" value="1"/>
</dbReference>
<comment type="caution">
    <text evidence="11">Lacks conserved residue(s) required for the propagation of feature annotation.</text>
</comment>
<dbReference type="SMART" id="SM00181">
    <property type="entry name" value="EGF"/>
    <property type="match status" value="5"/>
</dbReference>
<dbReference type="GO" id="GO:0005509">
    <property type="term" value="F:calcium ion binding"/>
    <property type="evidence" value="ECO:0007669"/>
    <property type="project" value="InterPro"/>
</dbReference>
<evidence type="ECO:0000256" key="11">
    <source>
        <dbReference type="PROSITE-ProRule" id="PRU00076"/>
    </source>
</evidence>
<dbReference type="InterPro" id="IPR001881">
    <property type="entry name" value="EGF-like_Ca-bd_dom"/>
</dbReference>
<feature type="domain" description="EGF-like" evidence="12">
    <location>
        <begin position="99"/>
        <end position="139"/>
    </location>
</feature>
<evidence type="ECO:0000256" key="10">
    <source>
        <dbReference type="ARBA" id="ARBA00023157"/>
    </source>
</evidence>
<dbReference type="Pfam" id="PF12947">
    <property type="entry name" value="EGF_3"/>
    <property type="match status" value="1"/>
</dbReference>
<evidence type="ECO:0000256" key="8">
    <source>
        <dbReference type="ARBA" id="ARBA00022989"/>
    </source>
</evidence>
<dbReference type="InterPro" id="IPR049883">
    <property type="entry name" value="NOTCH1_EGF-like"/>
</dbReference>
<dbReference type="InterPro" id="IPR009030">
    <property type="entry name" value="Growth_fac_rcpt_cys_sf"/>
</dbReference>
<dbReference type="Proteomes" id="UP001209878">
    <property type="component" value="Unassembled WGS sequence"/>
</dbReference>
<dbReference type="InterPro" id="IPR025615">
    <property type="entry name" value="TILa_dom"/>
</dbReference>
<dbReference type="SUPFAM" id="SSF57184">
    <property type="entry name" value="Growth factor receptor domain"/>
    <property type="match status" value="1"/>
</dbReference>
<dbReference type="GO" id="GO:0016020">
    <property type="term" value="C:membrane"/>
    <property type="evidence" value="ECO:0007669"/>
    <property type="project" value="UniProtKB-SubCell"/>
</dbReference>
<accession>A0AAD9NTK9</accession>
<name>A0AAD9NTK9_RIDPI</name>
<keyword evidence="7" id="KW-0677">Repeat</keyword>
<dbReference type="InterPro" id="IPR018097">
    <property type="entry name" value="EGF_Ca-bd_CS"/>
</dbReference>
<dbReference type="PROSITE" id="PS00010">
    <property type="entry name" value="ASX_HYDROXYL"/>
    <property type="match status" value="2"/>
</dbReference>
<dbReference type="PROSITE" id="PS50041">
    <property type="entry name" value="C_TYPE_LECTIN_2"/>
    <property type="match status" value="2"/>
</dbReference>
<feature type="domain" description="EGF-like" evidence="12">
    <location>
        <begin position="140"/>
        <end position="178"/>
    </location>
</feature>
<sequence>MSVCDYTCLVCAAATCQPNADYVVGGTSCPPTCTDPGAPGRCTSAPVSGCVCRPGYVQSADKCVRPEMCGCVVNGEYFVIGDKWFRNKCSEFCTCASADDVVCDSHVACNSAATCRPLPGGEEDCVCNAGYTGFNYNCTDVDECTTRRHRCHDAADCVNTAGAYTCHCRPGFTGNGFSCTDIDECASQTPACDVNALCVNELGSFQCVCHTGYEGDGLYCTEKVDTFEHDIHLGCSFYKDFCVEGATCVDLTNVTWACECPEGARGDGQKGVNQTGCRYPDCPKGYTGQGGYCYMLVTEPLTADDASAYCGSRGGDLAAVSGDTNQIEFLHEQVVLGNHQGAYWVGLRDSTIQGVYMWQDGTSSSSLNWAPKQPKRNYPLKDCVTIDMGTTFTLTTRLCSDAYPFICRRPLFARPCHEGWTFANGQCYVTEDGSFTYYTAYLKCTLYGGDLATITSVAQSTSVTKLLGTTADHWMGLQVGFLTPITDQTFTWAEGIAPVNYTNWVNGQGVTPVTAATCGVVEPSGQWLARPCDQTSGGFVCQKRSGGEALIF</sequence>
<evidence type="ECO:0000256" key="2">
    <source>
        <dbReference type="ARBA" id="ARBA00022536"/>
    </source>
</evidence>
<keyword evidence="6" id="KW-0430">Lectin</keyword>
<dbReference type="PROSITE" id="PS01187">
    <property type="entry name" value="EGF_CA"/>
    <property type="match status" value="2"/>
</dbReference>
<organism evidence="14 15">
    <name type="scientific">Ridgeia piscesae</name>
    <name type="common">Tubeworm</name>
    <dbReference type="NCBI Taxonomy" id="27915"/>
    <lineage>
        <taxon>Eukaryota</taxon>
        <taxon>Metazoa</taxon>
        <taxon>Spiralia</taxon>
        <taxon>Lophotrochozoa</taxon>
        <taxon>Annelida</taxon>
        <taxon>Polychaeta</taxon>
        <taxon>Sedentaria</taxon>
        <taxon>Canalipalpata</taxon>
        <taxon>Sabellida</taxon>
        <taxon>Siboglinidae</taxon>
        <taxon>Ridgeia</taxon>
    </lineage>
</organism>
<feature type="domain" description="EGF-like" evidence="12">
    <location>
        <begin position="181"/>
        <end position="221"/>
    </location>
</feature>
<dbReference type="InterPro" id="IPR016187">
    <property type="entry name" value="CTDL_fold"/>
</dbReference>
<dbReference type="Gene3D" id="3.10.100.10">
    <property type="entry name" value="Mannose-Binding Protein A, subunit A"/>
    <property type="match status" value="2"/>
</dbReference>
<dbReference type="Gene3D" id="2.10.25.10">
    <property type="entry name" value="Laminin"/>
    <property type="match status" value="4"/>
</dbReference>
<dbReference type="PROSITE" id="PS50026">
    <property type="entry name" value="EGF_3"/>
    <property type="match status" value="3"/>
</dbReference>
<dbReference type="InterPro" id="IPR024731">
    <property type="entry name" value="NELL2-like_EGF"/>
</dbReference>
<keyword evidence="5" id="KW-0732">Signal</keyword>
<evidence type="ECO:0000256" key="4">
    <source>
        <dbReference type="ARBA" id="ARBA00022692"/>
    </source>
</evidence>
<keyword evidence="10" id="KW-1015">Disulfide bond</keyword>
<comment type="caution">
    <text evidence="14">The sequence shown here is derived from an EMBL/GenBank/DDBJ whole genome shotgun (WGS) entry which is preliminary data.</text>
</comment>
<dbReference type="SMART" id="SM00179">
    <property type="entry name" value="EGF_CA"/>
    <property type="match status" value="2"/>
</dbReference>
<evidence type="ECO:0000256" key="1">
    <source>
        <dbReference type="ARBA" id="ARBA00004479"/>
    </source>
</evidence>
<reference evidence="14" key="1">
    <citation type="journal article" date="2023" name="Mol. Biol. Evol.">
        <title>Third-Generation Sequencing Reveals the Adaptive Role of the Epigenome in Three Deep-Sea Polychaetes.</title>
        <authorList>
            <person name="Perez M."/>
            <person name="Aroh O."/>
            <person name="Sun Y."/>
            <person name="Lan Y."/>
            <person name="Juniper S.K."/>
            <person name="Young C.R."/>
            <person name="Angers B."/>
            <person name="Qian P.Y."/>
        </authorList>
    </citation>
    <scope>NUCLEOTIDE SEQUENCE</scope>
    <source>
        <strain evidence="14">R07B-5</strain>
    </source>
</reference>
<evidence type="ECO:0000256" key="9">
    <source>
        <dbReference type="ARBA" id="ARBA00023136"/>
    </source>
</evidence>
<evidence type="ECO:0000256" key="6">
    <source>
        <dbReference type="ARBA" id="ARBA00022734"/>
    </source>
</evidence>
<dbReference type="SMART" id="SM00034">
    <property type="entry name" value="CLECT"/>
    <property type="match status" value="2"/>
</dbReference>
<dbReference type="Pfam" id="PF00059">
    <property type="entry name" value="Lectin_C"/>
    <property type="match status" value="2"/>
</dbReference>
<evidence type="ECO:0000259" key="12">
    <source>
        <dbReference type="PROSITE" id="PS50026"/>
    </source>
</evidence>
<dbReference type="AlphaFoldDB" id="A0AAD9NTK9"/>
<evidence type="ECO:0000256" key="5">
    <source>
        <dbReference type="ARBA" id="ARBA00022729"/>
    </source>
</evidence>
<dbReference type="Pfam" id="PF12714">
    <property type="entry name" value="TILa"/>
    <property type="match status" value="1"/>
</dbReference>
<dbReference type="InterPro" id="IPR002919">
    <property type="entry name" value="TIL_dom"/>
</dbReference>
<gene>
    <name evidence="14" type="ORF">NP493_455g00022</name>
</gene>
<dbReference type="EMBL" id="JAODUO010000454">
    <property type="protein sequence ID" value="KAK2180188.1"/>
    <property type="molecule type" value="Genomic_DNA"/>
</dbReference>
<dbReference type="InterPro" id="IPR051505">
    <property type="entry name" value="C-type_lectin_domain"/>
</dbReference>
<evidence type="ECO:0000256" key="7">
    <source>
        <dbReference type="ARBA" id="ARBA00022737"/>
    </source>
</evidence>
<dbReference type="PANTHER" id="PTHR14789">
    <property type="entry name" value="CHONDROLECTIN VARIANT CHODLFDELTAE"/>
    <property type="match status" value="1"/>
</dbReference>
<dbReference type="InterPro" id="IPR000152">
    <property type="entry name" value="EGF-type_Asp/Asn_hydroxyl_site"/>
</dbReference>
<dbReference type="FunFam" id="2.10.25.10:FF:000653">
    <property type="entry name" value="Putative Fibrillin-1"/>
    <property type="match status" value="1"/>
</dbReference>
<comment type="subcellular location">
    <subcellularLocation>
        <location evidence="1">Membrane</location>
        <topology evidence="1">Single-pass type I membrane protein</topology>
    </subcellularLocation>
</comment>
<dbReference type="InterPro" id="IPR000742">
    <property type="entry name" value="EGF"/>
</dbReference>
<protein>
    <submittedName>
        <fullName evidence="14">Uncharacterized protein</fullName>
    </submittedName>
</protein>
<dbReference type="CDD" id="cd19941">
    <property type="entry name" value="TIL"/>
    <property type="match status" value="1"/>
</dbReference>
<dbReference type="InterPro" id="IPR001304">
    <property type="entry name" value="C-type_lectin-like"/>
</dbReference>
<dbReference type="InterPro" id="IPR016186">
    <property type="entry name" value="C-type_lectin-like/link_sf"/>
</dbReference>
<keyword evidence="3" id="KW-0597">Phosphoprotein</keyword>
<dbReference type="CDD" id="cd00037">
    <property type="entry name" value="CLECT"/>
    <property type="match status" value="2"/>
</dbReference>
<dbReference type="InterPro" id="IPR036084">
    <property type="entry name" value="Ser_inhib-like_sf"/>
</dbReference>
<dbReference type="SUPFAM" id="SSF56436">
    <property type="entry name" value="C-type lectin-like"/>
    <property type="match status" value="2"/>
</dbReference>
<dbReference type="PROSITE" id="PS01186">
    <property type="entry name" value="EGF_2"/>
    <property type="match status" value="2"/>
</dbReference>
<keyword evidence="8" id="KW-1133">Transmembrane helix</keyword>
<keyword evidence="2 11" id="KW-0245">EGF-like domain</keyword>